<feature type="domain" description="G-protein coupled receptors family 2 profile 2" evidence="9">
    <location>
        <begin position="577"/>
        <end position="823"/>
    </location>
</feature>
<evidence type="ECO:0000256" key="8">
    <source>
        <dbReference type="SAM" id="SignalP"/>
    </source>
</evidence>
<dbReference type="InterPro" id="IPR053231">
    <property type="entry name" value="GPCR_LN-TM7"/>
</dbReference>
<evidence type="ECO:0008006" key="12">
    <source>
        <dbReference type="Google" id="ProtNLM"/>
    </source>
</evidence>
<evidence type="ECO:0000259" key="9">
    <source>
        <dbReference type="PROSITE" id="PS50261"/>
    </source>
</evidence>
<feature type="transmembrane region" description="Helical" evidence="7">
    <location>
        <begin position="725"/>
        <end position="754"/>
    </location>
</feature>
<dbReference type="Gene3D" id="4.10.410.20">
    <property type="match status" value="2"/>
</dbReference>
<dbReference type="InterPro" id="IPR000832">
    <property type="entry name" value="GPCR_2_secretin-like"/>
</dbReference>
<evidence type="ECO:0000256" key="2">
    <source>
        <dbReference type="ARBA" id="ARBA00022692"/>
    </source>
</evidence>
<feature type="region of interest" description="Disordered" evidence="6">
    <location>
        <begin position="57"/>
        <end position="92"/>
    </location>
</feature>
<dbReference type="InterPro" id="IPR001212">
    <property type="entry name" value="Somatomedin_B_dom"/>
</dbReference>
<evidence type="ECO:0000256" key="3">
    <source>
        <dbReference type="ARBA" id="ARBA00022989"/>
    </source>
</evidence>
<dbReference type="PROSITE" id="PS50261">
    <property type="entry name" value="G_PROTEIN_RECEP_F2_4"/>
    <property type="match status" value="1"/>
</dbReference>
<evidence type="ECO:0000259" key="10">
    <source>
        <dbReference type="PROSITE" id="PS50958"/>
    </source>
</evidence>
<evidence type="ECO:0000256" key="6">
    <source>
        <dbReference type="SAM" id="MobiDB-lite"/>
    </source>
</evidence>
<keyword evidence="5" id="KW-1015">Disulfide bond</keyword>
<dbReference type="CDD" id="cd15039">
    <property type="entry name" value="7tmB3_Methuselah-like"/>
    <property type="match status" value="1"/>
</dbReference>
<feature type="transmembrane region" description="Helical" evidence="7">
    <location>
        <begin position="774"/>
        <end position="795"/>
    </location>
</feature>
<evidence type="ECO:0000313" key="11">
    <source>
        <dbReference type="EMBL" id="EEN57318.1"/>
    </source>
</evidence>
<dbReference type="PROSITE" id="PS00524">
    <property type="entry name" value="SMB_1"/>
    <property type="match status" value="2"/>
</dbReference>
<feature type="signal peptide" evidence="8">
    <location>
        <begin position="1"/>
        <end position="18"/>
    </location>
</feature>
<organism>
    <name type="scientific">Branchiostoma floridae</name>
    <name type="common">Florida lancelet</name>
    <name type="synonym">Amphioxus</name>
    <dbReference type="NCBI Taxonomy" id="7739"/>
    <lineage>
        <taxon>Eukaryota</taxon>
        <taxon>Metazoa</taxon>
        <taxon>Chordata</taxon>
        <taxon>Cephalochordata</taxon>
        <taxon>Leptocardii</taxon>
        <taxon>Amphioxiformes</taxon>
        <taxon>Branchiostomatidae</taxon>
        <taxon>Branchiostoma</taxon>
    </lineage>
</organism>
<dbReference type="SMART" id="SM00201">
    <property type="entry name" value="SO"/>
    <property type="match status" value="2"/>
</dbReference>
<keyword evidence="4 7" id="KW-0472">Membrane</keyword>
<feature type="domain" description="SMB" evidence="10">
    <location>
        <begin position="191"/>
        <end position="233"/>
    </location>
</feature>
<feature type="transmembrane region" description="Helical" evidence="7">
    <location>
        <begin position="801"/>
        <end position="821"/>
    </location>
</feature>
<keyword evidence="8" id="KW-0732">Signal</keyword>
<evidence type="ECO:0000256" key="1">
    <source>
        <dbReference type="ARBA" id="ARBA00004141"/>
    </source>
</evidence>
<feature type="domain" description="SMB" evidence="10">
    <location>
        <begin position="134"/>
        <end position="178"/>
    </location>
</feature>
<dbReference type="PANTHER" id="PTHR45902">
    <property type="entry name" value="LATROPHILIN RECEPTOR-LIKE PROTEIN A"/>
    <property type="match status" value="1"/>
</dbReference>
<feature type="transmembrane region" description="Helical" evidence="7">
    <location>
        <begin position="641"/>
        <end position="662"/>
    </location>
</feature>
<name>C3YQX7_BRAFL</name>
<dbReference type="Gene3D" id="1.20.1070.10">
    <property type="entry name" value="Rhodopsin 7-helix transmembrane proteins"/>
    <property type="match status" value="1"/>
</dbReference>
<protein>
    <recommendedName>
        <fullName evidence="12">G-protein coupled receptors family 2 profile 2 domain-containing protein</fullName>
    </recommendedName>
</protein>
<dbReference type="InterPro" id="IPR036024">
    <property type="entry name" value="Somatomedin_B-like_dom_sf"/>
</dbReference>
<feature type="chain" id="PRO_5002935965" description="G-protein coupled receptors family 2 profile 2 domain-containing protein" evidence="8">
    <location>
        <begin position="19"/>
        <end position="869"/>
    </location>
</feature>
<dbReference type="Pfam" id="PF00002">
    <property type="entry name" value="7tm_2"/>
    <property type="match status" value="1"/>
</dbReference>
<gene>
    <name evidence="11" type="ORF">BRAFLDRAFT_81347</name>
</gene>
<evidence type="ECO:0000256" key="7">
    <source>
        <dbReference type="SAM" id="Phobius"/>
    </source>
</evidence>
<keyword evidence="3 7" id="KW-1133">Transmembrane helix</keyword>
<evidence type="ECO:0000256" key="5">
    <source>
        <dbReference type="ARBA" id="ARBA00023157"/>
    </source>
</evidence>
<comment type="subcellular location">
    <subcellularLocation>
        <location evidence="1">Membrane</location>
        <topology evidence="1">Multi-pass membrane protein</topology>
    </subcellularLocation>
</comment>
<dbReference type="InterPro" id="IPR017981">
    <property type="entry name" value="GPCR_2-like_7TM"/>
</dbReference>
<dbReference type="Pfam" id="PF01033">
    <property type="entry name" value="Somatomedin_B"/>
    <property type="match status" value="2"/>
</dbReference>
<dbReference type="EMBL" id="GG666544">
    <property type="protein sequence ID" value="EEN57318.1"/>
    <property type="molecule type" value="Genomic_DNA"/>
</dbReference>
<keyword evidence="2 7" id="KW-0812">Transmembrane</keyword>
<dbReference type="PANTHER" id="PTHR45902:SF1">
    <property type="entry name" value="LATROPHILIN RECEPTOR-LIKE PROTEIN A"/>
    <property type="match status" value="1"/>
</dbReference>
<dbReference type="SUPFAM" id="SSF90188">
    <property type="entry name" value="Somatomedin B domain"/>
    <property type="match status" value="2"/>
</dbReference>
<dbReference type="eggNOG" id="KOG4193">
    <property type="taxonomic scope" value="Eukaryota"/>
</dbReference>
<dbReference type="AlphaFoldDB" id="C3YQX7"/>
<feature type="transmembrane region" description="Helical" evidence="7">
    <location>
        <begin position="683"/>
        <end position="705"/>
    </location>
</feature>
<accession>C3YQX7</accession>
<dbReference type="GO" id="GO:0004930">
    <property type="term" value="F:G protein-coupled receptor activity"/>
    <property type="evidence" value="ECO:0007669"/>
    <property type="project" value="InterPro"/>
</dbReference>
<dbReference type="GO" id="GO:0016020">
    <property type="term" value="C:membrane"/>
    <property type="evidence" value="ECO:0007669"/>
    <property type="project" value="UniProtKB-SubCell"/>
</dbReference>
<proteinExistence type="predicted"/>
<sequence>MKVIHIYWLVSVCVLARGKSGTDAAARITCVEDEDVPQQLCPGPDRAYEDGDYIQPEIEEGDSSQPDQQPGPNPGMIGHFGEPANTTQEEETNKNDTLYTDYGDAAMFDEVTAGGLRPPPAADDAAFPGCARPDVTSCAGRCGEGFSAGNDKMCLCDLDCPHFRDCCPDYGELCAERWNDNLKRERRPIVTETSCSNRCFSNRSVSATSCDCSQNCRGVGTCCRDFADECENSGSDGTPDAARSAPQAPYECRPSGNIGTFHWMVSSCPATWRNANVSEQCKKIQLVSSSQGFTGVNLTLADAAYITPVLDVDTLATYSNVFCALCNGASTQVLESWRLDVLVSCVNFSVPHNLESLRGGLCQVFLFYFLPPHRYDARRCVPTAPVSLGPTCPADPSAGVVAYVHNSVHRNFRNVFSALCHGVGVADLECGLPAPHFPRGTESDAQFDKNTLFLGQLFNFGSLAQSIDDPVEDLPRCPPSDFYDPIIDACRELYRSPPESMYHDKPQDWCSNDSVPYNMSQLSVLPSGDAVLLGASDNLTCNATEYLIVKNQAYVCKSCLRRYIGADDSDDDGYSVQGLLTTSLLSLSIASGVGFTAHSVYYKKFSSTPDRLKLQLVVMLTLAECLFLSRALLTLQRLCTAVAVLLHFCFLVTFLSMSSLAFDLFRKLCCAQFSSYGVPYRRYAVFSFGLPLILVSVCVFLDFSPWTEAARIGYGGGGCWIGNPWASLLAFGVVVGLVVLSNAFFLVWIILSLYRSARETSAARTGSEFALMRVCLRITTLMGLTWALGLVAPFVDNSVLWFVFTALNGAQGLLIVLALTVKNCNACGPKAALSETGKGSLGASEKGKLYHVAIRQEGFANISNNITKL</sequence>
<dbReference type="InParanoid" id="C3YQX7"/>
<evidence type="ECO:0000256" key="4">
    <source>
        <dbReference type="ARBA" id="ARBA00023136"/>
    </source>
</evidence>
<reference evidence="11" key="1">
    <citation type="journal article" date="2008" name="Nature">
        <title>The amphioxus genome and the evolution of the chordate karyotype.</title>
        <authorList>
            <consortium name="US DOE Joint Genome Institute (JGI-PGF)"/>
            <person name="Putnam N.H."/>
            <person name="Butts T."/>
            <person name="Ferrier D.E.K."/>
            <person name="Furlong R.F."/>
            <person name="Hellsten U."/>
            <person name="Kawashima T."/>
            <person name="Robinson-Rechavi M."/>
            <person name="Shoguchi E."/>
            <person name="Terry A."/>
            <person name="Yu J.-K."/>
            <person name="Benito-Gutierrez E.L."/>
            <person name="Dubchak I."/>
            <person name="Garcia-Fernandez J."/>
            <person name="Gibson-Brown J.J."/>
            <person name="Grigoriev I.V."/>
            <person name="Horton A.C."/>
            <person name="de Jong P.J."/>
            <person name="Jurka J."/>
            <person name="Kapitonov V.V."/>
            <person name="Kohara Y."/>
            <person name="Kuroki Y."/>
            <person name="Lindquist E."/>
            <person name="Lucas S."/>
            <person name="Osoegawa K."/>
            <person name="Pennacchio L.A."/>
            <person name="Salamov A.A."/>
            <person name="Satou Y."/>
            <person name="Sauka-Spengler T."/>
            <person name="Schmutz J."/>
            <person name="Shin-I T."/>
            <person name="Toyoda A."/>
            <person name="Bronner-Fraser M."/>
            <person name="Fujiyama A."/>
            <person name="Holland L.Z."/>
            <person name="Holland P.W.H."/>
            <person name="Satoh N."/>
            <person name="Rokhsar D.S."/>
        </authorList>
    </citation>
    <scope>NUCLEOTIDE SEQUENCE [LARGE SCALE GENOMIC DNA]</scope>
    <source>
        <strain evidence="11">S238N-H82</strain>
        <tissue evidence="11">Testes</tissue>
    </source>
</reference>
<dbReference type="PROSITE" id="PS50958">
    <property type="entry name" value="SMB_2"/>
    <property type="match status" value="2"/>
</dbReference>
<dbReference type="GO" id="GO:0007166">
    <property type="term" value="P:cell surface receptor signaling pathway"/>
    <property type="evidence" value="ECO:0007669"/>
    <property type="project" value="InterPro"/>
</dbReference>